<evidence type="ECO:0000259" key="1">
    <source>
        <dbReference type="Pfam" id="PF01569"/>
    </source>
</evidence>
<dbReference type="Gene3D" id="1.10.606.20">
    <property type="match status" value="1"/>
</dbReference>
<dbReference type="RefSeq" id="WP_228416204.1">
    <property type="nucleotide sequence ID" value="NZ_CP081135.1"/>
</dbReference>
<dbReference type="CDD" id="cd03398">
    <property type="entry name" value="PAP2_haloperoxidase"/>
    <property type="match status" value="1"/>
</dbReference>
<dbReference type="PANTHER" id="PTHR34599:SF1">
    <property type="entry name" value="PHOSPHATIDIC ACID PHOSPHATASE TYPE 2_HALOPEROXIDASE DOMAIN-CONTAINING PROTEIN"/>
    <property type="match status" value="1"/>
</dbReference>
<protein>
    <submittedName>
        <fullName evidence="2">Vanadium-dependent haloperoxidase</fullName>
    </submittedName>
</protein>
<dbReference type="PANTHER" id="PTHR34599">
    <property type="entry name" value="PEROXIDASE-RELATED"/>
    <property type="match status" value="1"/>
</dbReference>
<keyword evidence="3" id="KW-1185">Reference proteome</keyword>
<feature type="domain" description="Phosphatidic acid phosphatase type 2/haloperoxidase" evidence="1">
    <location>
        <begin position="142"/>
        <end position="241"/>
    </location>
</feature>
<organism evidence="2 3">
    <name type="scientific">Terrisporobacter hibernicus</name>
    <dbReference type="NCBI Taxonomy" id="2813371"/>
    <lineage>
        <taxon>Bacteria</taxon>
        <taxon>Bacillati</taxon>
        <taxon>Bacillota</taxon>
        <taxon>Clostridia</taxon>
        <taxon>Peptostreptococcales</taxon>
        <taxon>Peptostreptococcaceae</taxon>
        <taxon>Terrisporobacter</taxon>
    </lineage>
</organism>
<dbReference type="InterPro" id="IPR036938">
    <property type="entry name" value="PAP2/HPO_sf"/>
</dbReference>
<dbReference type="InterPro" id="IPR000326">
    <property type="entry name" value="PAP2/HPO"/>
</dbReference>
<dbReference type="AlphaFoldDB" id="A0AAX2ZGR8"/>
<evidence type="ECO:0000313" key="3">
    <source>
        <dbReference type="Proteomes" id="UP001198983"/>
    </source>
</evidence>
<reference evidence="2 3" key="1">
    <citation type="journal article" date="2023" name="Int. J. Syst. Evol. Microbiol.">
        <title>Terrisporobacter hibernicus sp. nov., isolated from bovine faeces in Northern Ireland.</title>
        <authorList>
            <person name="Mitchell M."/>
            <person name="Nguyen S.V."/>
            <person name="Connor M."/>
            <person name="Fairley D.J."/>
            <person name="Donoghue O."/>
            <person name="Marshall H."/>
            <person name="Koolman L."/>
            <person name="McMullan G."/>
            <person name="Schaffer K.E."/>
            <person name="McGrath J.W."/>
            <person name="Fanning S."/>
        </authorList>
    </citation>
    <scope>NUCLEOTIDE SEQUENCE [LARGE SCALE GENOMIC DNA]</scope>
    <source>
        <strain evidence="2 3">MCA3</strain>
    </source>
</reference>
<dbReference type="Pfam" id="PF01569">
    <property type="entry name" value="PAP2"/>
    <property type="match status" value="1"/>
</dbReference>
<proteinExistence type="predicted"/>
<dbReference type="InterPro" id="IPR052559">
    <property type="entry name" value="V-haloperoxidase"/>
</dbReference>
<dbReference type="KEGG" id="tem:JW646_00570"/>
<accession>A0AAX2ZGR8</accession>
<evidence type="ECO:0000313" key="2">
    <source>
        <dbReference type="EMBL" id="UEL47980.1"/>
    </source>
</evidence>
<gene>
    <name evidence="2" type="ORF">JW646_00570</name>
</gene>
<sequence>MSSCNSINYKNNFYNSWSNIPYPGEERVYHGIDPNAGSWPLVYFKRNEKGDFVEPNGKEIAFDVANPAYYNFKLQLVDVMEVNENLTPKQIAMAKFWGTGVPAYQLGTIVMSLIKTYNLSPARSARLLSVIGGTQNDAFIICWYYKYLWDYPRPVQLNPYLQTVIPTPKFPTYVSGHSVVSGATCEVLSYYFPAESEKLSEIAKQASTSRLYAGVHFRCDCVEGLKLGKQIGQLIIKYLENQKDCDDTKVDVPIQEFLDAPIMPIY</sequence>
<dbReference type="Proteomes" id="UP001198983">
    <property type="component" value="Chromosome"/>
</dbReference>
<name>A0AAX2ZGR8_9FIRM</name>
<dbReference type="EMBL" id="CP081135">
    <property type="protein sequence ID" value="UEL47980.1"/>
    <property type="molecule type" value="Genomic_DNA"/>
</dbReference>
<dbReference type="SUPFAM" id="SSF48317">
    <property type="entry name" value="Acid phosphatase/Vanadium-dependent haloperoxidase"/>
    <property type="match status" value="1"/>
</dbReference>